<dbReference type="EMBL" id="LCQD01000002">
    <property type="protein sequence ID" value="KKW13362.1"/>
    <property type="molecule type" value="Genomic_DNA"/>
</dbReference>
<comment type="caution">
    <text evidence="1">The sequence shown here is derived from an EMBL/GenBank/DDBJ whole genome shotgun (WGS) entry which is preliminary data.</text>
</comment>
<protein>
    <submittedName>
        <fullName evidence="1">Uncharacterized protein</fullName>
    </submittedName>
</protein>
<organism evidence="1 2">
    <name type="scientific">Candidatus Gottesmanbacteria bacterium GW2011_GWB1_49_7</name>
    <dbReference type="NCBI Taxonomy" id="1618448"/>
    <lineage>
        <taxon>Bacteria</taxon>
        <taxon>Candidatus Gottesmaniibacteriota</taxon>
    </lineage>
</organism>
<dbReference type="AlphaFoldDB" id="A0A0G1YEG1"/>
<evidence type="ECO:0000313" key="2">
    <source>
        <dbReference type="Proteomes" id="UP000034588"/>
    </source>
</evidence>
<sequence>MEEQQLAAELGFADVAALATATTDFCHGDYTWAVTPLPDGRYAAWDSGGYDPRIYATWNEAVDDQIAGSLTGYEFSDSVFAYLEEHPNHHAEARRWEDEAGRITGWIIEICDESGRDVGAGLDECWGS</sequence>
<accession>A0A0G1YEG1</accession>
<name>A0A0G1YEG1_9BACT</name>
<dbReference type="Proteomes" id="UP000034588">
    <property type="component" value="Unassembled WGS sequence"/>
</dbReference>
<reference evidence="1 2" key="1">
    <citation type="journal article" date="2015" name="Nature">
        <title>rRNA introns, odd ribosomes, and small enigmatic genomes across a large radiation of phyla.</title>
        <authorList>
            <person name="Brown C.T."/>
            <person name="Hug L.A."/>
            <person name="Thomas B.C."/>
            <person name="Sharon I."/>
            <person name="Castelle C.J."/>
            <person name="Singh A."/>
            <person name="Wilkins M.J."/>
            <person name="Williams K.H."/>
            <person name="Banfield J.F."/>
        </authorList>
    </citation>
    <scope>NUCLEOTIDE SEQUENCE [LARGE SCALE GENOMIC DNA]</scope>
</reference>
<proteinExistence type="predicted"/>
<gene>
    <name evidence="1" type="ORF">UY48_C0002G0053</name>
</gene>
<evidence type="ECO:0000313" key="1">
    <source>
        <dbReference type="EMBL" id="KKW13362.1"/>
    </source>
</evidence>